<dbReference type="Pfam" id="PF15469">
    <property type="entry name" value="Sec5"/>
    <property type="match status" value="1"/>
</dbReference>
<dbReference type="EMBL" id="EAAA01002955">
    <property type="status" value="NOT_ANNOTATED_CDS"/>
    <property type="molecule type" value="Genomic_DNA"/>
</dbReference>
<dbReference type="PANTHER" id="PTHR13043:SF1">
    <property type="entry name" value="EXOCYST COMPLEX COMPONENT 2"/>
    <property type="match status" value="1"/>
</dbReference>
<keyword evidence="6 8" id="KW-0653">Protein transport</keyword>
<feature type="domain" description="IPT/TIG" evidence="9">
    <location>
        <begin position="9"/>
        <end position="91"/>
    </location>
</feature>
<reference evidence="11" key="2">
    <citation type="journal article" date="2008" name="Genome Biol.">
        <title>Improved genome assembly and evidence-based global gene model set for the chordate Ciona intestinalis: new insight into intron and operon populations.</title>
        <authorList>
            <person name="Satou Y."/>
            <person name="Mineta K."/>
            <person name="Ogasawara M."/>
            <person name="Sasakura Y."/>
            <person name="Shoguchi E."/>
            <person name="Ueno K."/>
            <person name="Yamada L."/>
            <person name="Matsumoto J."/>
            <person name="Wasserscheid J."/>
            <person name="Dewar K."/>
            <person name="Wiley G.B."/>
            <person name="Macmil S.L."/>
            <person name="Roe B.A."/>
            <person name="Zeller R.W."/>
            <person name="Hastings K.E."/>
            <person name="Lemaire P."/>
            <person name="Lindquist E."/>
            <person name="Endo T."/>
            <person name="Hotta K."/>
            <person name="Inaba K."/>
        </authorList>
    </citation>
    <scope>NUCLEOTIDE SEQUENCE [LARGE SCALE GENOMIC DNA]</scope>
    <source>
        <strain evidence="11">wild type</strain>
    </source>
</reference>
<dbReference type="InParanoid" id="F6Q8U3"/>
<evidence type="ECO:0000313" key="11">
    <source>
        <dbReference type="Ensembl" id="ENSCINP00000004984.3"/>
    </source>
</evidence>
<proteinExistence type="inferred from homology"/>
<dbReference type="SUPFAM" id="SSF81296">
    <property type="entry name" value="E set domains"/>
    <property type="match status" value="1"/>
</dbReference>
<keyword evidence="5 8" id="KW-0268">Exocytosis</keyword>
<sequence length="927" mass="104590">IAMPVGPAPVVTGISPKDGTPFTKVTIRGENLGTSQSDVLGVAICGKNCSMTVDWVSPSKIFCRTAAGIGKGDIIVITKSGGTGSSTVTFTGLPVKKVGPLETSAVWVDETEWVDQRLDRAQKSSNISLRTDPLGLNSEELGHKTQAYMQLADLFGKGSPDPTDQNFEPSWFLLERHCNTSFSKLKEGHAYMKRKANRNTNNAPLNHVKDSLPVFFEVHETLSGIHHKMQRDEGGRKNGNLTDKLESTLNEASENANKLFDTVLSCKDRADSIRNTLNVLQRFKFLFNLPLNIEKNIQRGDYGVVINDYEKAKSLFSETDVDVFKKVFAEVEKRIEKFREQLKQEVQELPSPLHRQKKLIRYLLGLGESGDPGWECLVHQHGWIQESMIKCKDRHIKTGEEHPKKHNVTPKATLIKSIVINYYYLLILYLLLLSAFKCTENLDEAGKVQVCHQYLEELTSIATSQIPEHWNLWQHYSTGVILSETGEKSSDVENLKEMASKHSKQMKGLLRDTVILFVNLLRAAFLPATLHVDDDEDLHERESYGVWPSEVPLPATVLYDCVRAARQCLIELSSLTLPHGTLQSLNDVIHDLRVLSLSTFLQEATDDIRGLRMKETWEVSNKGVTALPSQFHNITVALVSVVRDVLESLPGEEPVFARVAVQSRVTQDFTRLFTTFSSCLERCVFIEESESDSSKVPQESLPPLRKLVSPITPRMFLLQEQRLVIGISNLSYTKQNLLHPLIDHFRQLHFPNIEFFTQTCDSEFSKLDEKFFEAYVEHRVEPLTGALEPGMYAGSFDWNECLRPEGVRPYIKTALMSIITIHAEVYSINPDLVPRFLIQVIQMTSEEVLRLIQCIRKIGTNGSMQARLDIEALQQATAAFESTQSSTNFVEALDSIPDMSSAADRRFLDENINKFKSLLIFQLRCFS</sequence>
<comment type="function">
    <text evidence="1 8">Component of the exocyst complex involved in the docking of exocytic vesicles with fusion sites on the plasma membrane.</text>
</comment>
<comment type="subunit">
    <text evidence="8">Component of the exocyst complex.</text>
</comment>
<dbReference type="InterPro" id="IPR014756">
    <property type="entry name" value="Ig_E-set"/>
</dbReference>
<evidence type="ECO:0000256" key="4">
    <source>
        <dbReference type="ARBA" id="ARBA00022448"/>
    </source>
</evidence>
<evidence type="ECO:0000259" key="10">
    <source>
        <dbReference type="Pfam" id="PF15469"/>
    </source>
</evidence>
<dbReference type="OMA" id="RMWMDVD"/>
<evidence type="ECO:0000256" key="5">
    <source>
        <dbReference type="ARBA" id="ARBA00022483"/>
    </source>
</evidence>
<dbReference type="GO" id="GO:0015031">
    <property type="term" value="P:protein transport"/>
    <property type="evidence" value="ECO:0007669"/>
    <property type="project" value="UniProtKB-KW"/>
</dbReference>
<accession>F6Q8U3</accession>
<feature type="domain" description="Exocyst complex component EXOC2/Sec5 N-terminal" evidence="10">
    <location>
        <begin position="131"/>
        <end position="926"/>
    </location>
</feature>
<dbReference type="GeneTree" id="ENSGT00390000010872"/>
<comment type="subunit">
    <text evidence="7">The exocyst complex is composed of EXOC1, EXOC2, EXOC3, EXOC4, EXOC5, EXOC6, EXOC7 and EXOC8. Interacts with EXOC3L1. Interacts with GNEFR/DELGEF; this interaction occurs only in the presence of magnesium or manganese and is stimulated by dCTP or GTP. Interacts with RALA and RALB. Interacts with ARL13B; regulates ARL13B localization to the cilium membrane.</text>
</comment>
<dbReference type="FunFam" id="2.60.40.10:FF:000196">
    <property type="entry name" value="Exocyst complex component 2"/>
    <property type="match status" value="1"/>
</dbReference>
<comment type="similarity">
    <text evidence="2 8">Belongs to the SEC5 family.</text>
</comment>
<dbReference type="GO" id="GO:0006893">
    <property type="term" value="P:Golgi to plasma membrane transport"/>
    <property type="evidence" value="ECO:0000318"/>
    <property type="project" value="GO_Central"/>
</dbReference>
<dbReference type="PANTHER" id="PTHR13043">
    <property type="entry name" value="EXOCYST COMPLEX COMPONENT SEC5"/>
    <property type="match status" value="1"/>
</dbReference>
<reference evidence="12" key="1">
    <citation type="journal article" date="2002" name="Science">
        <title>The draft genome of Ciona intestinalis: insights into chordate and vertebrate origins.</title>
        <authorList>
            <person name="Dehal P."/>
            <person name="Satou Y."/>
            <person name="Campbell R.K."/>
            <person name="Chapman J."/>
            <person name="Degnan B."/>
            <person name="De Tomaso A."/>
            <person name="Davidson B."/>
            <person name="Di Gregorio A."/>
            <person name="Gelpke M."/>
            <person name="Goodstein D.M."/>
            <person name="Harafuji N."/>
            <person name="Hastings K.E."/>
            <person name="Ho I."/>
            <person name="Hotta K."/>
            <person name="Huang W."/>
            <person name="Kawashima T."/>
            <person name="Lemaire P."/>
            <person name="Martinez D."/>
            <person name="Meinertzhagen I.A."/>
            <person name="Necula S."/>
            <person name="Nonaka M."/>
            <person name="Putnam N."/>
            <person name="Rash S."/>
            <person name="Saiga H."/>
            <person name="Satake M."/>
            <person name="Terry A."/>
            <person name="Yamada L."/>
            <person name="Wang H.G."/>
            <person name="Awazu S."/>
            <person name="Azumi K."/>
            <person name="Boore J."/>
            <person name="Branno M."/>
            <person name="Chin-Bow S."/>
            <person name="DeSantis R."/>
            <person name="Doyle S."/>
            <person name="Francino P."/>
            <person name="Keys D.N."/>
            <person name="Haga S."/>
            <person name="Hayashi H."/>
            <person name="Hino K."/>
            <person name="Imai K.S."/>
            <person name="Inaba K."/>
            <person name="Kano S."/>
            <person name="Kobayashi K."/>
            <person name="Kobayashi M."/>
            <person name="Lee B.I."/>
            <person name="Makabe K.W."/>
            <person name="Manohar C."/>
            <person name="Matassi G."/>
            <person name="Medina M."/>
            <person name="Mochizuki Y."/>
            <person name="Mount S."/>
            <person name="Morishita T."/>
            <person name="Miura S."/>
            <person name="Nakayama A."/>
            <person name="Nishizaka S."/>
            <person name="Nomoto H."/>
            <person name="Ohta F."/>
            <person name="Oishi K."/>
            <person name="Rigoutsos I."/>
            <person name="Sano M."/>
            <person name="Sasaki A."/>
            <person name="Sasakura Y."/>
            <person name="Shoguchi E."/>
            <person name="Shin-i T."/>
            <person name="Spagnuolo A."/>
            <person name="Stainier D."/>
            <person name="Suzuki M.M."/>
            <person name="Tassy O."/>
            <person name="Takatori N."/>
            <person name="Tokuoka M."/>
            <person name="Yagi K."/>
            <person name="Yoshizaki F."/>
            <person name="Wada S."/>
            <person name="Zhang C."/>
            <person name="Hyatt P.D."/>
            <person name="Larimer F."/>
            <person name="Detter C."/>
            <person name="Doggett N."/>
            <person name="Glavina T."/>
            <person name="Hawkins T."/>
            <person name="Richardson P."/>
            <person name="Lucas S."/>
            <person name="Kohara Y."/>
            <person name="Levine M."/>
            <person name="Satoh N."/>
            <person name="Rokhsar D.S."/>
        </authorList>
    </citation>
    <scope>NUCLEOTIDE SEQUENCE [LARGE SCALE GENOMIC DNA]</scope>
</reference>
<dbReference type="GO" id="GO:0000145">
    <property type="term" value="C:exocyst"/>
    <property type="evidence" value="ECO:0000318"/>
    <property type="project" value="GO_Central"/>
</dbReference>
<dbReference type="Gene3D" id="2.60.40.10">
    <property type="entry name" value="Immunoglobulins"/>
    <property type="match status" value="1"/>
</dbReference>
<dbReference type="Ensembl" id="ENSCINT00000004984.3">
    <property type="protein sequence ID" value="ENSCINP00000004984.3"/>
    <property type="gene ID" value="ENSCING00000002457.3"/>
</dbReference>
<dbReference type="CDD" id="cd00603">
    <property type="entry name" value="IPT_PCSR"/>
    <property type="match status" value="1"/>
</dbReference>
<dbReference type="Pfam" id="PF01833">
    <property type="entry name" value="TIG"/>
    <property type="match status" value="1"/>
</dbReference>
<name>F6Q8U3_CIOIN</name>
<evidence type="ECO:0000256" key="7">
    <source>
        <dbReference type="ARBA" id="ARBA00062534"/>
    </source>
</evidence>
<reference evidence="11" key="3">
    <citation type="submission" date="2025-08" db="UniProtKB">
        <authorList>
            <consortium name="Ensembl"/>
        </authorList>
    </citation>
    <scope>IDENTIFICATION</scope>
</reference>
<protein>
    <recommendedName>
        <fullName evidence="3 8">Exocyst complex component 2</fullName>
    </recommendedName>
</protein>
<dbReference type="InterPro" id="IPR039481">
    <property type="entry name" value="EXOC2/Sec5_N_dom"/>
</dbReference>
<organism evidence="11 12">
    <name type="scientific">Ciona intestinalis</name>
    <name type="common">Transparent sea squirt</name>
    <name type="synonym">Ascidia intestinalis</name>
    <dbReference type="NCBI Taxonomy" id="7719"/>
    <lineage>
        <taxon>Eukaryota</taxon>
        <taxon>Metazoa</taxon>
        <taxon>Chordata</taxon>
        <taxon>Tunicata</taxon>
        <taxon>Ascidiacea</taxon>
        <taxon>Phlebobranchia</taxon>
        <taxon>Cionidae</taxon>
        <taxon>Ciona</taxon>
    </lineage>
</organism>
<keyword evidence="4 8" id="KW-0813">Transport</keyword>
<evidence type="ECO:0000256" key="6">
    <source>
        <dbReference type="ARBA" id="ARBA00022927"/>
    </source>
</evidence>
<dbReference type="STRING" id="7719.ENSCINP00000004984"/>
<evidence type="ECO:0000256" key="2">
    <source>
        <dbReference type="ARBA" id="ARBA00010578"/>
    </source>
</evidence>
<dbReference type="InterPro" id="IPR002909">
    <property type="entry name" value="IPT_dom"/>
</dbReference>
<dbReference type="InterPro" id="IPR013783">
    <property type="entry name" value="Ig-like_fold"/>
</dbReference>
<evidence type="ECO:0000256" key="8">
    <source>
        <dbReference type="RuleBase" id="RU365069"/>
    </source>
</evidence>
<evidence type="ECO:0000313" key="12">
    <source>
        <dbReference type="Proteomes" id="UP000008144"/>
    </source>
</evidence>
<dbReference type="InterPro" id="IPR029175">
    <property type="entry name" value="EXOC2/Sec5"/>
</dbReference>
<dbReference type="GO" id="GO:0006887">
    <property type="term" value="P:exocytosis"/>
    <property type="evidence" value="ECO:0000318"/>
    <property type="project" value="GO_Central"/>
</dbReference>
<evidence type="ECO:0000256" key="1">
    <source>
        <dbReference type="ARBA" id="ARBA00002660"/>
    </source>
</evidence>
<evidence type="ECO:0000259" key="9">
    <source>
        <dbReference type="Pfam" id="PF01833"/>
    </source>
</evidence>
<dbReference type="FunCoup" id="F6Q8U3">
    <property type="interactions" value="1065"/>
</dbReference>
<dbReference type="AlphaFoldDB" id="F6Q8U3"/>
<dbReference type="HOGENOM" id="CLU_005811_1_0_1"/>
<evidence type="ECO:0000256" key="3">
    <source>
        <dbReference type="ARBA" id="ARBA00017526"/>
    </source>
</evidence>
<dbReference type="Proteomes" id="UP000008144">
    <property type="component" value="Chromosome 9"/>
</dbReference>
<keyword evidence="12" id="KW-1185">Reference proteome</keyword>
<reference evidence="11" key="4">
    <citation type="submission" date="2025-09" db="UniProtKB">
        <authorList>
            <consortium name="Ensembl"/>
        </authorList>
    </citation>
    <scope>IDENTIFICATION</scope>
</reference>